<dbReference type="EMBL" id="GL732533">
    <property type="protein sequence ID" value="EFX85071.1"/>
    <property type="molecule type" value="Genomic_DNA"/>
</dbReference>
<dbReference type="PANTHER" id="PTHR21017:SF19">
    <property type="entry name" value="PROTEIN NIPSNAP HOMOLOG 3B"/>
    <property type="match status" value="1"/>
</dbReference>
<dbReference type="GO" id="GO:0005739">
    <property type="term" value="C:mitochondrion"/>
    <property type="evidence" value="ECO:0000318"/>
    <property type="project" value="GO_Central"/>
</dbReference>
<evidence type="ECO:0000313" key="3">
    <source>
        <dbReference type="EMBL" id="EFX85071.1"/>
    </source>
</evidence>
<keyword evidence="4" id="KW-1185">Reference proteome</keyword>
<comment type="similarity">
    <text evidence="1">Belongs to the NipSnap family.</text>
</comment>
<dbReference type="InParanoid" id="E9G621"/>
<organism evidence="3 4">
    <name type="scientific">Daphnia pulex</name>
    <name type="common">Water flea</name>
    <dbReference type="NCBI Taxonomy" id="6669"/>
    <lineage>
        <taxon>Eukaryota</taxon>
        <taxon>Metazoa</taxon>
        <taxon>Ecdysozoa</taxon>
        <taxon>Arthropoda</taxon>
        <taxon>Crustacea</taxon>
        <taxon>Branchiopoda</taxon>
        <taxon>Diplostraca</taxon>
        <taxon>Cladocera</taxon>
        <taxon>Anomopoda</taxon>
        <taxon>Daphniidae</taxon>
        <taxon>Daphnia</taxon>
    </lineage>
</organism>
<proteinExistence type="inferred from homology"/>
<dbReference type="Proteomes" id="UP000000305">
    <property type="component" value="Unassembled WGS sequence"/>
</dbReference>
<dbReference type="PhylomeDB" id="E9G621"/>
<dbReference type="InterPro" id="IPR051557">
    <property type="entry name" value="NipSnap_domain"/>
</dbReference>
<gene>
    <name evidence="3" type="ORF">DAPPUDRAFT_314411</name>
</gene>
<dbReference type="Pfam" id="PF07978">
    <property type="entry name" value="NIPSNAP"/>
    <property type="match status" value="1"/>
</dbReference>
<dbReference type="GO" id="GO:0000423">
    <property type="term" value="P:mitophagy"/>
    <property type="evidence" value="ECO:0007669"/>
    <property type="project" value="UniProtKB-ARBA"/>
</dbReference>
<dbReference type="eggNOG" id="KOG2883">
    <property type="taxonomic scope" value="Eukaryota"/>
</dbReference>
<name>E9G621_DAPPU</name>
<evidence type="ECO:0000256" key="1">
    <source>
        <dbReference type="ARBA" id="ARBA00005291"/>
    </source>
</evidence>
<feature type="domain" description="NIPSNAP" evidence="2">
    <location>
        <begin position="36"/>
        <end position="128"/>
    </location>
</feature>
<accession>E9G621</accession>
<dbReference type="FunFam" id="3.30.70.100:FF:000149">
    <property type="match status" value="1"/>
</dbReference>
<dbReference type="OrthoDB" id="10262843at2759"/>
<dbReference type="InterPro" id="IPR012577">
    <property type="entry name" value="NIPSNAP"/>
</dbReference>
<evidence type="ECO:0000313" key="4">
    <source>
        <dbReference type="Proteomes" id="UP000000305"/>
    </source>
</evidence>
<evidence type="ECO:0000259" key="2">
    <source>
        <dbReference type="Pfam" id="PF07978"/>
    </source>
</evidence>
<dbReference type="KEGG" id="dpx:DAPPUDRAFT_314411"/>
<dbReference type="OMA" id="WYESADH"/>
<dbReference type="PANTHER" id="PTHR21017">
    <property type="entry name" value="NIPSNAP-RELATED"/>
    <property type="match status" value="1"/>
</dbReference>
<dbReference type="SUPFAM" id="SSF54909">
    <property type="entry name" value="Dimeric alpha+beta barrel"/>
    <property type="match status" value="2"/>
</dbReference>
<dbReference type="HOGENOM" id="CLU_085919_1_0_1"/>
<dbReference type="InterPro" id="IPR011008">
    <property type="entry name" value="Dimeric_a/b-barrel"/>
</dbReference>
<dbReference type="AlphaFoldDB" id="E9G621"/>
<sequence length="230" mass="26344">MLTRARNQNILRRLICAPQGRRYQHNQHVVTPTKIYELRTYAIWPQNVKDFLNLTSEEFHLRTSQSKLIGYWTSELGGLNEVVHIWEYDSLEHRAQVRANLAGNSEWIQRYFGKILPWMSGQQNSVVSVIPGITLSNSVEKGVYQLQTFPITPNQLEKSPTLIEQNSGNLLIGAFQTLHGNLNTSVLLWKHPTLSAATNLVFQQMKSKDWQQIANGYSKILVPHKVSPLQ</sequence>
<reference evidence="3 4" key="1">
    <citation type="journal article" date="2011" name="Science">
        <title>The ecoresponsive genome of Daphnia pulex.</title>
        <authorList>
            <person name="Colbourne J.K."/>
            <person name="Pfrender M.E."/>
            <person name="Gilbert D."/>
            <person name="Thomas W.K."/>
            <person name="Tucker A."/>
            <person name="Oakley T.H."/>
            <person name="Tokishita S."/>
            <person name="Aerts A."/>
            <person name="Arnold G.J."/>
            <person name="Basu M.K."/>
            <person name="Bauer D.J."/>
            <person name="Caceres C.E."/>
            <person name="Carmel L."/>
            <person name="Casola C."/>
            <person name="Choi J.H."/>
            <person name="Detter J.C."/>
            <person name="Dong Q."/>
            <person name="Dusheyko S."/>
            <person name="Eads B.D."/>
            <person name="Frohlich T."/>
            <person name="Geiler-Samerotte K.A."/>
            <person name="Gerlach D."/>
            <person name="Hatcher P."/>
            <person name="Jogdeo S."/>
            <person name="Krijgsveld J."/>
            <person name="Kriventseva E.V."/>
            <person name="Kultz D."/>
            <person name="Laforsch C."/>
            <person name="Lindquist E."/>
            <person name="Lopez J."/>
            <person name="Manak J.R."/>
            <person name="Muller J."/>
            <person name="Pangilinan J."/>
            <person name="Patwardhan R.P."/>
            <person name="Pitluck S."/>
            <person name="Pritham E.J."/>
            <person name="Rechtsteiner A."/>
            <person name="Rho M."/>
            <person name="Rogozin I.B."/>
            <person name="Sakarya O."/>
            <person name="Salamov A."/>
            <person name="Schaack S."/>
            <person name="Shapiro H."/>
            <person name="Shiga Y."/>
            <person name="Skalitzky C."/>
            <person name="Smith Z."/>
            <person name="Souvorov A."/>
            <person name="Sung W."/>
            <person name="Tang Z."/>
            <person name="Tsuchiya D."/>
            <person name="Tu H."/>
            <person name="Vos H."/>
            <person name="Wang M."/>
            <person name="Wolf Y.I."/>
            <person name="Yamagata H."/>
            <person name="Yamada T."/>
            <person name="Ye Y."/>
            <person name="Shaw J.R."/>
            <person name="Andrews J."/>
            <person name="Crease T.J."/>
            <person name="Tang H."/>
            <person name="Lucas S.M."/>
            <person name="Robertson H.M."/>
            <person name="Bork P."/>
            <person name="Koonin E.V."/>
            <person name="Zdobnov E.M."/>
            <person name="Grigoriev I.V."/>
            <person name="Lynch M."/>
            <person name="Boore J.L."/>
        </authorList>
    </citation>
    <scope>NUCLEOTIDE SEQUENCE [LARGE SCALE GENOMIC DNA]</scope>
</reference>
<dbReference type="Gene3D" id="3.30.70.100">
    <property type="match status" value="2"/>
</dbReference>
<dbReference type="STRING" id="6669.E9G621"/>
<protein>
    <recommendedName>
        <fullName evidence="2">NIPSNAP domain-containing protein</fullName>
    </recommendedName>
</protein>